<protein>
    <submittedName>
        <fullName evidence="1">Uncharacterized protein</fullName>
    </submittedName>
</protein>
<dbReference type="EMBL" id="BK015503">
    <property type="protein sequence ID" value="DAE10113.1"/>
    <property type="molecule type" value="Genomic_DNA"/>
</dbReference>
<evidence type="ECO:0000313" key="1">
    <source>
        <dbReference type="EMBL" id="DAE10113.1"/>
    </source>
</evidence>
<organism evidence="1">
    <name type="scientific">Siphoviridae sp. ctGuJ10</name>
    <dbReference type="NCBI Taxonomy" id="2825418"/>
    <lineage>
        <taxon>Viruses</taxon>
        <taxon>Duplodnaviria</taxon>
        <taxon>Heunggongvirae</taxon>
        <taxon>Uroviricota</taxon>
        <taxon>Caudoviricetes</taxon>
    </lineage>
</organism>
<proteinExistence type="predicted"/>
<sequence length="57" mass="6403">MKQHDEKNSATKFAKAVEGLDDEEQKEALKIITVFALGVQSGKSKIKQKEGEQNENR</sequence>
<reference evidence="1" key="1">
    <citation type="journal article" date="2021" name="Proc. Natl. Acad. Sci. U.S.A.">
        <title>A Catalog of Tens of Thousands of Viruses from Human Metagenomes Reveals Hidden Associations with Chronic Diseases.</title>
        <authorList>
            <person name="Tisza M.J."/>
            <person name="Buck C.B."/>
        </authorList>
    </citation>
    <scope>NUCLEOTIDE SEQUENCE</scope>
    <source>
        <strain evidence="1">CtGuJ10</strain>
    </source>
</reference>
<accession>A0A8S5PU97</accession>
<name>A0A8S5PU97_9CAUD</name>